<evidence type="ECO:0000256" key="3">
    <source>
        <dbReference type="ARBA" id="ARBA00022576"/>
    </source>
</evidence>
<evidence type="ECO:0000256" key="5">
    <source>
        <dbReference type="ARBA" id="ARBA00022898"/>
    </source>
</evidence>
<dbReference type="EMBL" id="CP000628">
    <property type="protein sequence ID" value="ACM25963.1"/>
    <property type="molecule type" value="Genomic_DNA"/>
</dbReference>
<dbReference type="Proteomes" id="UP000001600">
    <property type="component" value="Chromosome 1"/>
</dbReference>
<proteinExistence type="inferred from homology"/>
<comment type="similarity">
    <text evidence="2">Belongs to the class-II pyridoxal-phosphate-dependent aminotransferase family. Histidinol-phosphate aminotransferase subfamily.</text>
</comment>
<evidence type="ECO:0000256" key="1">
    <source>
        <dbReference type="ARBA" id="ARBA00001933"/>
    </source>
</evidence>
<dbReference type="InterPro" id="IPR004839">
    <property type="entry name" value="Aminotransferase_I/II_large"/>
</dbReference>
<dbReference type="KEGG" id="ara:Arad_1547"/>
<protein>
    <submittedName>
        <fullName evidence="9">Histidinol-phosphate aminotransferase</fullName>
    </submittedName>
</protein>
<dbReference type="InterPro" id="IPR050106">
    <property type="entry name" value="HistidinolP_aminotransfase"/>
</dbReference>
<dbReference type="Gene3D" id="3.40.640.10">
    <property type="entry name" value="Type I PLP-dependent aspartate aminotransferase-like (Major domain)"/>
    <property type="match status" value="1"/>
</dbReference>
<keyword evidence="5 7" id="KW-0663">Pyridoxal phosphate</keyword>
<dbReference type="PROSITE" id="PS00599">
    <property type="entry name" value="AA_TRANSFER_CLASS_2"/>
    <property type="match status" value="1"/>
</dbReference>
<comment type="pathway">
    <text evidence="6">Amino-acid biosynthesis.</text>
</comment>
<sequence>MQWPFPLLQPPAKRLLCCALQQNSGKPARMSAFSRFTPLISALPSTVPFVGPEALERQRGLTVQARIGANENGFGPAPSVIEAMRENAGDIWKYNDPENFALKEALAAHLGIKQANIAVGEGIDSLLGLIARMVIEPGTPVVTSLGGYPTFNFHVVGFGGRLVTVPYVNDREDLDGLLDAVRRENAPLVYFANPDNPMGSWWDADRIVAFARALPESCLLILDEAYSETGPASSLPDISTLIDLPNVLRTRTFSKAYGLAGARVGYAIGVPETVLAFDKIRNHFGMNRLATAAALAALKDQAYLAEVVGKIQAAREQIGMIARDNGLLPLASATNFVAVDCGRDGTYARAIVDGLIQHGVFIRMPGVAPLNRCIRISVGPSQDLDLLAEALPKVLKAIG</sequence>
<accession>B9JC42</accession>
<dbReference type="GO" id="GO:0008483">
    <property type="term" value="F:transaminase activity"/>
    <property type="evidence" value="ECO:0007669"/>
    <property type="project" value="UniProtKB-KW"/>
</dbReference>
<dbReference type="AlphaFoldDB" id="B9JC42"/>
<keyword evidence="3 9" id="KW-0032">Aminotransferase</keyword>
<gene>
    <name evidence="9" type="primary">hisC</name>
    <name evidence="9" type="ordered locus">Arad_1547</name>
</gene>
<dbReference type="Pfam" id="PF00155">
    <property type="entry name" value="Aminotran_1_2"/>
    <property type="match status" value="1"/>
</dbReference>
<evidence type="ECO:0000256" key="2">
    <source>
        <dbReference type="ARBA" id="ARBA00007970"/>
    </source>
</evidence>
<evidence type="ECO:0000256" key="6">
    <source>
        <dbReference type="ARBA" id="ARBA00029440"/>
    </source>
</evidence>
<keyword evidence="4 9" id="KW-0808">Transferase</keyword>
<dbReference type="InterPro" id="IPR015421">
    <property type="entry name" value="PyrdxlP-dep_Trfase_major"/>
</dbReference>
<dbReference type="PANTHER" id="PTHR43643:SF3">
    <property type="entry name" value="HISTIDINOL-PHOSPHATE AMINOTRANSFERASE"/>
    <property type="match status" value="1"/>
</dbReference>
<dbReference type="eggNOG" id="COG0079">
    <property type="taxonomic scope" value="Bacteria"/>
</dbReference>
<feature type="domain" description="Aminotransferase class I/classII large" evidence="8">
    <location>
        <begin position="67"/>
        <end position="391"/>
    </location>
</feature>
<dbReference type="InterPro" id="IPR015424">
    <property type="entry name" value="PyrdxlP-dep_Trfase"/>
</dbReference>
<dbReference type="CDD" id="cd00609">
    <property type="entry name" value="AAT_like"/>
    <property type="match status" value="1"/>
</dbReference>
<dbReference type="STRING" id="311403.Arad_1547"/>
<name>B9JC42_RHIR8</name>
<dbReference type="PANTHER" id="PTHR43643">
    <property type="entry name" value="HISTIDINOL-PHOSPHATE AMINOTRANSFERASE 2"/>
    <property type="match status" value="1"/>
</dbReference>
<evidence type="ECO:0000313" key="10">
    <source>
        <dbReference type="Proteomes" id="UP000001600"/>
    </source>
</evidence>
<dbReference type="NCBIfam" id="NF006014">
    <property type="entry name" value="PRK08153.1"/>
    <property type="match status" value="1"/>
</dbReference>
<dbReference type="Gene3D" id="3.90.1150.10">
    <property type="entry name" value="Aspartate Aminotransferase, domain 1"/>
    <property type="match status" value="1"/>
</dbReference>
<organism evidence="9 10">
    <name type="scientific">Rhizobium rhizogenes (strain K84 / ATCC BAA-868)</name>
    <name type="common">Agrobacterium radiobacter</name>
    <dbReference type="NCBI Taxonomy" id="311403"/>
    <lineage>
        <taxon>Bacteria</taxon>
        <taxon>Pseudomonadati</taxon>
        <taxon>Pseudomonadota</taxon>
        <taxon>Alphaproteobacteria</taxon>
        <taxon>Hyphomicrobiales</taxon>
        <taxon>Rhizobiaceae</taxon>
        <taxon>Rhizobium/Agrobacterium group</taxon>
        <taxon>Rhizobium</taxon>
    </lineage>
</organism>
<evidence type="ECO:0000259" key="8">
    <source>
        <dbReference type="Pfam" id="PF00155"/>
    </source>
</evidence>
<reference evidence="9 10" key="1">
    <citation type="journal article" date="2009" name="J. Bacteriol.">
        <title>Genome sequences of three Agrobacterium biovars help elucidate the evolution of multichromosome genomes in bacteria.</title>
        <authorList>
            <person name="Slater S.C."/>
            <person name="Goldman B.S."/>
            <person name="Goodner B."/>
            <person name="Setubal J.C."/>
            <person name="Farrand S.K."/>
            <person name="Nester E.W."/>
            <person name="Burr T.J."/>
            <person name="Banta L."/>
            <person name="Dickerman A.W."/>
            <person name="Paulsen I."/>
            <person name="Otten L."/>
            <person name="Suen G."/>
            <person name="Welch R."/>
            <person name="Almeida N.F."/>
            <person name="Arnold F."/>
            <person name="Burton O.T."/>
            <person name="Du Z."/>
            <person name="Ewing A."/>
            <person name="Godsy E."/>
            <person name="Heisel S."/>
            <person name="Houmiel K.L."/>
            <person name="Jhaveri J."/>
            <person name="Lu J."/>
            <person name="Miller N.M."/>
            <person name="Norton S."/>
            <person name="Chen Q."/>
            <person name="Phoolcharoen W."/>
            <person name="Ohlin V."/>
            <person name="Ondrusek D."/>
            <person name="Pride N."/>
            <person name="Stricklin S.L."/>
            <person name="Sun J."/>
            <person name="Wheeler C."/>
            <person name="Wilson L."/>
            <person name="Zhu H."/>
            <person name="Wood D.W."/>
        </authorList>
    </citation>
    <scope>NUCLEOTIDE SEQUENCE [LARGE SCALE GENOMIC DNA]</scope>
    <source>
        <strain evidence="10">K84 / ATCC BAA-868</strain>
    </source>
</reference>
<dbReference type="HOGENOM" id="CLU_017584_3_3_5"/>
<dbReference type="InterPro" id="IPR001917">
    <property type="entry name" value="Aminotrans_II_pyridoxalP_BS"/>
</dbReference>
<evidence type="ECO:0000313" key="9">
    <source>
        <dbReference type="EMBL" id="ACM25963.1"/>
    </source>
</evidence>
<evidence type="ECO:0000256" key="7">
    <source>
        <dbReference type="RuleBase" id="RU003693"/>
    </source>
</evidence>
<dbReference type="InterPro" id="IPR015422">
    <property type="entry name" value="PyrdxlP-dep_Trfase_small"/>
</dbReference>
<evidence type="ECO:0000256" key="4">
    <source>
        <dbReference type="ARBA" id="ARBA00022679"/>
    </source>
</evidence>
<dbReference type="SUPFAM" id="SSF53383">
    <property type="entry name" value="PLP-dependent transferases"/>
    <property type="match status" value="1"/>
</dbReference>
<comment type="cofactor">
    <cofactor evidence="1 7">
        <name>pyridoxal 5'-phosphate</name>
        <dbReference type="ChEBI" id="CHEBI:597326"/>
    </cofactor>
</comment>
<dbReference type="GO" id="GO:0030170">
    <property type="term" value="F:pyridoxal phosphate binding"/>
    <property type="evidence" value="ECO:0007669"/>
    <property type="project" value="InterPro"/>
</dbReference>